<accession>A0A067PWS5</accession>
<sequence>MTATSSEECYWVLLGKEYNGIYQEKNRPYLSCKLTTSGWPLAIRTYTSTEADSIHQALQPIAEHCIEHGQNAEDIVARFITNEVVARALPAREYYAVLIGRNPGIYRRFQDLDGCFFGFQNPRWYKRTTFSAAVECMLLKMKHRDFRGEAQYREELENRLRTPVLGLKEVSSLRLGSARMASWPVRMSGARTTALGTAGTPEGTSLRLDGHDSDDDIEIVAPIPCTPRRNMAPHVAITPQRTTTQNSINMEISGIVRTINQAEAGSNRREYRPDLGRRANAFVDALGYTIEALNHIIFVYQNTNTAEDFAASLASAGMPVVEALYLYDLLPPRL</sequence>
<gene>
    <name evidence="2" type="ORF">JAAARDRAFT_46825</name>
</gene>
<evidence type="ECO:0000259" key="1">
    <source>
        <dbReference type="Pfam" id="PF01693"/>
    </source>
</evidence>
<evidence type="ECO:0000313" key="3">
    <source>
        <dbReference type="Proteomes" id="UP000027265"/>
    </source>
</evidence>
<dbReference type="Proteomes" id="UP000027265">
    <property type="component" value="Unassembled WGS sequence"/>
</dbReference>
<name>A0A067PWS5_9AGAM</name>
<dbReference type="InParanoid" id="A0A067PWS5"/>
<dbReference type="HOGENOM" id="CLU_831744_0_0_1"/>
<dbReference type="OrthoDB" id="2666050at2759"/>
<feature type="domain" description="Ribonuclease H1 N-terminal" evidence="1">
    <location>
        <begin position="94"/>
        <end position="133"/>
    </location>
</feature>
<protein>
    <recommendedName>
        <fullName evidence="1">Ribonuclease H1 N-terminal domain-containing protein</fullName>
    </recommendedName>
</protein>
<dbReference type="AlphaFoldDB" id="A0A067PWS5"/>
<dbReference type="InterPro" id="IPR011320">
    <property type="entry name" value="RNase_H1_N"/>
</dbReference>
<evidence type="ECO:0000313" key="2">
    <source>
        <dbReference type="EMBL" id="KDQ58310.1"/>
    </source>
</evidence>
<proteinExistence type="predicted"/>
<reference evidence="3" key="1">
    <citation type="journal article" date="2014" name="Proc. Natl. Acad. Sci. U.S.A.">
        <title>Extensive sampling of basidiomycete genomes demonstrates inadequacy of the white-rot/brown-rot paradigm for wood decay fungi.</title>
        <authorList>
            <person name="Riley R."/>
            <person name="Salamov A.A."/>
            <person name="Brown D.W."/>
            <person name="Nagy L.G."/>
            <person name="Floudas D."/>
            <person name="Held B.W."/>
            <person name="Levasseur A."/>
            <person name="Lombard V."/>
            <person name="Morin E."/>
            <person name="Otillar R."/>
            <person name="Lindquist E.A."/>
            <person name="Sun H."/>
            <person name="LaButti K.M."/>
            <person name="Schmutz J."/>
            <person name="Jabbour D."/>
            <person name="Luo H."/>
            <person name="Baker S.E."/>
            <person name="Pisabarro A.G."/>
            <person name="Walton J.D."/>
            <person name="Blanchette R.A."/>
            <person name="Henrissat B."/>
            <person name="Martin F."/>
            <person name="Cullen D."/>
            <person name="Hibbett D.S."/>
            <person name="Grigoriev I.V."/>
        </authorList>
    </citation>
    <scope>NUCLEOTIDE SEQUENCE [LARGE SCALE GENOMIC DNA]</scope>
    <source>
        <strain evidence="3">MUCL 33604</strain>
    </source>
</reference>
<organism evidence="2 3">
    <name type="scientific">Jaapia argillacea MUCL 33604</name>
    <dbReference type="NCBI Taxonomy" id="933084"/>
    <lineage>
        <taxon>Eukaryota</taxon>
        <taxon>Fungi</taxon>
        <taxon>Dikarya</taxon>
        <taxon>Basidiomycota</taxon>
        <taxon>Agaricomycotina</taxon>
        <taxon>Agaricomycetes</taxon>
        <taxon>Agaricomycetidae</taxon>
        <taxon>Jaapiales</taxon>
        <taxon>Jaapiaceae</taxon>
        <taxon>Jaapia</taxon>
    </lineage>
</organism>
<keyword evidence="3" id="KW-1185">Reference proteome</keyword>
<dbReference type="Pfam" id="PF01693">
    <property type="entry name" value="Cauli_VI"/>
    <property type="match status" value="1"/>
</dbReference>
<dbReference type="EMBL" id="KL197717">
    <property type="protein sequence ID" value="KDQ58310.1"/>
    <property type="molecule type" value="Genomic_DNA"/>
</dbReference>